<gene>
    <name evidence="7" type="ORF">GCL60_15020</name>
</gene>
<evidence type="ECO:0000256" key="2">
    <source>
        <dbReference type="ARBA" id="ARBA00009347"/>
    </source>
</evidence>
<dbReference type="Pfam" id="PF00441">
    <property type="entry name" value="Acyl-CoA_dh_1"/>
    <property type="match status" value="1"/>
</dbReference>
<dbReference type="Proteomes" id="UP000437748">
    <property type="component" value="Unassembled WGS sequence"/>
</dbReference>
<evidence type="ECO:0000256" key="1">
    <source>
        <dbReference type="ARBA" id="ARBA00001974"/>
    </source>
</evidence>
<dbReference type="PANTHER" id="PTHR43884:SF12">
    <property type="entry name" value="ISOVALERYL-COA DEHYDROGENASE, MITOCHONDRIAL-RELATED"/>
    <property type="match status" value="1"/>
</dbReference>
<comment type="caution">
    <text evidence="7">The sequence shown here is derived from an EMBL/GenBank/DDBJ whole genome shotgun (WGS) entry which is preliminary data.</text>
</comment>
<keyword evidence="3" id="KW-0285">Flavoprotein</keyword>
<feature type="domain" description="Acyl-CoA dehydrogenase/oxidase C-terminal" evidence="5">
    <location>
        <begin position="274"/>
        <end position="421"/>
    </location>
</feature>
<dbReference type="GO" id="GO:0003995">
    <property type="term" value="F:acyl-CoA dehydrogenase activity"/>
    <property type="evidence" value="ECO:0007669"/>
    <property type="project" value="TreeGrafter"/>
</dbReference>
<dbReference type="SUPFAM" id="SSF47203">
    <property type="entry name" value="Acyl-CoA dehydrogenase C-terminal domain-like"/>
    <property type="match status" value="1"/>
</dbReference>
<keyword evidence="4" id="KW-0274">FAD</keyword>
<evidence type="ECO:0000313" key="7">
    <source>
        <dbReference type="EMBL" id="KAB8037138.1"/>
    </source>
</evidence>
<sequence length="468" mass="52693">MNLHKTNSKIWDNNPFWGLGFEFDPQWHLTDEQKNIQKNLIELCQTTLRTNAIESDKNLIFPRKNFEALASLGLLGLIIPKEFGGLGESHVCAAMVVETIARYGCASTAMCYVMHISALSAILLRHHENPFFKSLLPKINNEVLIGTIAYSDPQTGSHAWFPLSSKSEETEKGWKVFKKASWVTSGGFADWYLVQTTSPNFNGDYSNLSCYLLFKDEIKTGASTWDGMGMRGNQSGPLEIDGVEIPKDRLIGKTGEANKTNNESPDIFFLMCSSACWNGVAMGMIDIAVNHTTKKRHDDVGLRIADYPTIQDYVGESIADTNTCRAFNFQIAEALDKLTNNCDWEIYKQENHYPKSEKMSWLWQLKLSCSKNVTYLSDKMLHTCGGTGYKPALGIERYLRDAKAGWVMAPTNEVLKQLIGKLALLGPDSLDAWNNKINERVLNNEIKKMDKVKLREFGESLIKKSEEI</sequence>
<dbReference type="InterPro" id="IPR046373">
    <property type="entry name" value="Acyl-CoA_Oxase/DH_mid-dom_sf"/>
</dbReference>
<dbReference type="Gene3D" id="1.20.140.10">
    <property type="entry name" value="Butyryl-CoA Dehydrogenase, subunit A, domain 3"/>
    <property type="match status" value="1"/>
</dbReference>
<comment type="similarity">
    <text evidence="2">Belongs to the acyl-CoA dehydrogenase family.</text>
</comment>
<dbReference type="SUPFAM" id="SSF56645">
    <property type="entry name" value="Acyl-CoA dehydrogenase NM domain-like"/>
    <property type="match status" value="1"/>
</dbReference>
<organism evidence="7 8">
    <name type="scientific">Silvanigrella paludirubra</name>
    <dbReference type="NCBI Taxonomy" id="2499159"/>
    <lineage>
        <taxon>Bacteria</taxon>
        <taxon>Pseudomonadati</taxon>
        <taxon>Bdellovibrionota</taxon>
        <taxon>Oligoflexia</taxon>
        <taxon>Silvanigrellales</taxon>
        <taxon>Silvanigrellaceae</taxon>
        <taxon>Silvanigrella</taxon>
    </lineage>
</organism>
<dbReference type="AlphaFoldDB" id="A0A6N6VPN9"/>
<evidence type="ECO:0000256" key="4">
    <source>
        <dbReference type="ARBA" id="ARBA00022827"/>
    </source>
</evidence>
<reference evidence="7 8" key="1">
    <citation type="submission" date="2019-10" db="EMBL/GenBank/DDBJ databases">
        <title>New species of Slilvanegrellaceae.</title>
        <authorList>
            <person name="Pitt A."/>
            <person name="Hahn M.W."/>
        </authorList>
    </citation>
    <scope>NUCLEOTIDE SEQUENCE [LARGE SCALE GENOMIC DNA]</scope>
    <source>
        <strain evidence="7 8">SP-Ram-0.45-NSY-1</strain>
    </source>
</reference>
<evidence type="ECO:0000259" key="6">
    <source>
        <dbReference type="Pfam" id="PF02771"/>
    </source>
</evidence>
<comment type="cofactor">
    <cofactor evidence="1">
        <name>FAD</name>
        <dbReference type="ChEBI" id="CHEBI:57692"/>
    </cofactor>
</comment>
<dbReference type="PANTHER" id="PTHR43884">
    <property type="entry name" value="ACYL-COA DEHYDROGENASE"/>
    <property type="match status" value="1"/>
</dbReference>
<dbReference type="InterPro" id="IPR013786">
    <property type="entry name" value="AcylCoA_DH/ox_N"/>
</dbReference>
<dbReference type="InterPro" id="IPR037069">
    <property type="entry name" value="AcylCoA_DH/ox_N_sf"/>
</dbReference>
<dbReference type="InterPro" id="IPR009075">
    <property type="entry name" value="AcylCo_DH/oxidase_C"/>
</dbReference>
<dbReference type="Gene3D" id="2.40.110.10">
    <property type="entry name" value="Butyryl-CoA Dehydrogenase, subunit A, domain 2"/>
    <property type="match status" value="1"/>
</dbReference>
<accession>A0A6N6VPN9</accession>
<dbReference type="Pfam" id="PF02771">
    <property type="entry name" value="Acyl-CoA_dh_N"/>
    <property type="match status" value="1"/>
</dbReference>
<dbReference type="InterPro" id="IPR036250">
    <property type="entry name" value="AcylCo_DH-like_C"/>
</dbReference>
<dbReference type="EMBL" id="WFLM01000005">
    <property type="protein sequence ID" value="KAB8037138.1"/>
    <property type="molecule type" value="Genomic_DNA"/>
</dbReference>
<dbReference type="GO" id="GO:0050660">
    <property type="term" value="F:flavin adenine dinucleotide binding"/>
    <property type="evidence" value="ECO:0007669"/>
    <property type="project" value="InterPro"/>
</dbReference>
<name>A0A6N6VPN9_9BACT</name>
<protein>
    <submittedName>
        <fullName evidence="7">Acyl-CoA dehydrogenase</fullName>
    </submittedName>
</protein>
<keyword evidence="8" id="KW-1185">Reference proteome</keyword>
<dbReference type="OrthoDB" id="5288309at2"/>
<dbReference type="RefSeq" id="WP_153421556.1">
    <property type="nucleotide sequence ID" value="NZ_WFLM01000005.1"/>
</dbReference>
<evidence type="ECO:0000313" key="8">
    <source>
        <dbReference type="Proteomes" id="UP000437748"/>
    </source>
</evidence>
<evidence type="ECO:0000259" key="5">
    <source>
        <dbReference type="Pfam" id="PF00441"/>
    </source>
</evidence>
<feature type="domain" description="Acyl-CoA dehydrogenase/oxidase N-terminal" evidence="6">
    <location>
        <begin position="30"/>
        <end position="126"/>
    </location>
</feature>
<proteinExistence type="inferred from homology"/>
<dbReference type="Gene3D" id="1.10.540.10">
    <property type="entry name" value="Acyl-CoA dehydrogenase/oxidase, N-terminal domain"/>
    <property type="match status" value="1"/>
</dbReference>
<evidence type="ECO:0000256" key="3">
    <source>
        <dbReference type="ARBA" id="ARBA00022630"/>
    </source>
</evidence>
<dbReference type="InterPro" id="IPR009100">
    <property type="entry name" value="AcylCoA_DH/oxidase_NM_dom_sf"/>
</dbReference>